<organism evidence="2 3">
    <name type="scientific">Candidatus Acidianus copahuensis</name>
    <dbReference type="NCBI Taxonomy" id="1160895"/>
    <lineage>
        <taxon>Archaea</taxon>
        <taxon>Thermoproteota</taxon>
        <taxon>Thermoprotei</taxon>
        <taxon>Sulfolobales</taxon>
        <taxon>Sulfolobaceae</taxon>
        <taxon>Acidianus</taxon>
    </lineage>
</organism>
<evidence type="ECO:0000259" key="1">
    <source>
        <dbReference type="Pfam" id="PF01869"/>
    </source>
</evidence>
<dbReference type="Gene3D" id="3.30.420.40">
    <property type="match status" value="2"/>
</dbReference>
<dbReference type="InterPro" id="IPR052519">
    <property type="entry name" value="Euk-type_GlcNAc_Kinase"/>
</dbReference>
<dbReference type="InterPro" id="IPR043129">
    <property type="entry name" value="ATPase_NBD"/>
</dbReference>
<dbReference type="AlphaFoldDB" id="A0A031LUB3"/>
<dbReference type="STRING" id="1160895.CM19_02350"/>
<name>A0A031LUB3_9CREN</name>
<dbReference type="PANTHER" id="PTHR43190">
    <property type="entry name" value="N-ACETYL-D-GLUCOSAMINE KINASE"/>
    <property type="match status" value="1"/>
</dbReference>
<dbReference type="SUPFAM" id="SSF53067">
    <property type="entry name" value="Actin-like ATPase domain"/>
    <property type="match status" value="2"/>
</dbReference>
<dbReference type="GO" id="GO:0016301">
    <property type="term" value="F:kinase activity"/>
    <property type="evidence" value="ECO:0007669"/>
    <property type="project" value="UniProtKB-KW"/>
</dbReference>
<dbReference type="EMBL" id="JFZT01000017">
    <property type="protein sequence ID" value="EZQ11059.1"/>
    <property type="molecule type" value="Genomic_DNA"/>
</dbReference>
<protein>
    <submittedName>
        <fullName evidence="2">N-acetylglucosamine kinase</fullName>
    </submittedName>
</protein>
<accession>A0A031LUB3</accession>
<keyword evidence="2" id="KW-0418">Kinase</keyword>
<dbReference type="PANTHER" id="PTHR43190:SF3">
    <property type="entry name" value="N-ACETYL-D-GLUCOSAMINE KINASE"/>
    <property type="match status" value="1"/>
</dbReference>
<dbReference type="RefSeq" id="WP_048098791.1">
    <property type="nucleotide sequence ID" value="NZ_JFZT01000017.1"/>
</dbReference>
<reference evidence="2 3" key="1">
    <citation type="submission" date="2014-03" db="EMBL/GenBank/DDBJ databases">
        <title>Draft genome sequence of the novel thermoacidophilic archaea Acidianus copahuensis ALE1 strain, isolated from Copahue volcanic area in Neuquen Argentina.</title>
        <authorList>
            <person name="Urbieta M.S."/>
            <person name="Rascovan N."/>
            <person name="Castro C."/>
            <person name="Revale S."/>
            <person name="Giaveno M.A."/>
            <person name="Vazquez M.P."/>
            <person name="Donati E.R."/>
        </authorList>
    </citation>
    <scope>NUCLEOTIDE SEQUENCE [LARGE SCALE GENOMIC DNA]</scope>
    <source>
        <strain evidence="2 3">ALE1</strain>
    </source>
</reference>
<comment type="caution">
    <text evidence="2">The sequence shown here is derived from an EMBL/GenBank/DDBJ whole genome shotgun (WGS) entry which is preliminary data.</text>
</comment>
<gene>
    <name evidence="2" type="ORF">CM19_02350</name>
</gene>
<dbReference type="Proteomes" id="UP000024332">
    <property type="component" value="Unassembled WGS sequence"/>
</dbReference>
<proteinExistence type="predicted"/>
<keyword evidence="2" id="KW-0808">Transferase</keyword>
<dbReference type="OrthoDB" id="39947at2157"/>
<feature type="domain" description="ATPase BadF/BadG/BcrA/BcrD type" evidence="1">
    <location>
        <begin position="5"/>
        <end position="272"/>
    </location>
</feature>
<keyword evidence="3" id="KW-1185">Reference proteome</keyword>
<dbReference type="InterPro" id="IPR002731">
    <property type="entry name" value="ATPase_BadF"/>
</dbReference>
<evidence type="ECO:0000313" key="3">
    <source>
        <dbReference type="Proteomes" id="UP000024332"/>
    </source>
</evidence>
<sequence length="316" mass="34547">MILAVDGGATKTVALLIDENNLKVLGVGLSESSNFTAVGEQIAEENLKEAINEALRGKIPDKAIFALAGIGDSNIDTLTGKKIAERIFPFSVVINDGEGAYMAANLYSDGGIFAPGTGSVGFIRKNGIMKRLGGWGWFFGDEGSASWIARTAITYSTRVKDGIEKDSKLPEEVERFFGLPFRETIAYLSKKQDKRLIASFAARVDALAVEGDDLALKIMEETADYIRKIIGRLSTTGGRVSLIGGVMRSKVIREKLEVLGVPIYFGYQAVIGGIARLTNITFDERDYILKELGKSLRDLPEEKLMKCLFAKREEIF</sequence>
<evidence type="ECO:0000313" key="2">
    <source>
        <dbReference type="EMBL" id="EZQ11059.1"/>
    </source>
</evidence>
<dbReference type="Pfam" id="PF01869">
    <property type="entry name" value="BcrAD_BadFG"/>
    <property type="match status" value="1"/>
</dbReference>